<evidence type="ECO:0000256" key="7">
    <source>
        <dbReference type="ARBA" id="ARBA00023254"/>
    </source>
</evidence>
<organism evidence="11 12">
    <name type="scientific">Zingiber officinale</name>
    <name type="common">Ginger</name>
    <name type="synonym">Amomum zingiber</name>
    <dbReference type="NCBI Taxonomy" id="94328"/>
    <lineage>
        <taxon>Eukaryota</taxon>
        <taxon>Viridiplantae</taxon>
        <taxon>Streptophyta</taxon>
        <taxon>Embryophyta</taxon>
        <taxon>Tracheophyta</taxon>
        <taxon>Spermatophyta</taxon>
        <taxon>Magnoliopsida</taxon>
        <taxon>Liliopsida</taxon>
        <taxon>Zingiberales</taxon>
        <taxon>Zingiberaceae</taxon>
        <taxon>Zingiber</taxon>
    </lineage>
</organism>
<evidence type="ECO:0000313" key="12">
    <source>
        <dbReference type="Proteomes" id="UP000734854"/>
    </source>
</evidence>
<comment type="caution">
    <text evidence="11">The sequence shown here is derived from an EMBL/GenBank/DDBJ whole genome shotgun (WGS) entry which is preliminary data.</text>
</comment>
<evidence type="ECO:0000256" key="5">
    <source>
        <dbReference type="ARBA" id="ARBA00023172"/>
    </source>
</evidence>
<keyword evidence="7" id="KW-0469">Meiosis</keyword>
<gene>
    <name evidence="11" type="ORF">ZIOFF_031909</name>
</gene>
<dbReference type="InterPro" id="IPR010776">
    <property type="entry name" value="Hop2_WH_dom"/>
</dbReference>
<dbReference type="GO" id="GO:0000794">
    <property type="term" value="C:condensed nuclear chromosome"/>
    <property type="evidence" value="ECO:0007669"/>
    <property type="project" value="TreeGrafter"/>
</dbReference>
<dbReference type="GO" id="GO:0007129">
    <property type="term" value="P:homologous chromosome pairing at meiosis"/>
    <property type="evidence" value="ECO:0007669"/>
    <property type="project" value="TreeGrafter"/>
</dbReference>
<reference evidence="11 12" key="1">
    <citation type="submission" date="2020-08" db="EMBL/GenBank/DDBJ databases">
        <title>Plant Genome Project.</title>
        <authorList>
            <person name="Zhang R.-G."/>
        </authorList>
    </citation>
    <scope>NUCLEOTIDE SEQUENCE [LARGE SCALE GENOMIC DNA]</scope>
    <source>
        <tissue evidence="11">Rhizome</tissue>
    </source>
</reference>
<comment type="similarity">
    <text evidence="2">Belongs to the HOP2 family.</text>
</comment>
<dbReference type="Pfam" id="PF07106">
    <property type="entry name" value="WHD_TBPIP"/>
    <property type="match status" value="1"/>
</dbReference>
<evidence type="ECO:0000313" key="11">
    <source>
        <dbReference type="EMBL" id="KAG6506585.1"/>
    </source>
</evidence>
<comment type="subcellular location">
    <subcellularLocation>
        <location evidence="1">Nucleus</location>
    </subcellularLocation>
</comment>
<evidence type="ECO:0000256" key="1">
    <source>
        <dbReference type="ARBA" id="ARBA00004123"/>
    </source>
</evidence>
<dbReference type="PANTHER" id="PTHR15938">
    <property type="entry name" value="TBP-1 INTERACTING PROTEIN"/>
    <property type="match status" value="1"/>
</dbReference>
<evidence type="ECO:0000256" key="2">
    <source>
        <dbReference type="ARBA" id="ARBA00007922"/>
    </source>
</evidence>
<dbReference type="Gene3D" id="1.10.10.10">
    <property type="entry name" value="Winged helix-like DNA-binding domain superfamily/Winged helix DNA-binding domain"/>
    <property type="match status" value="1"/>
</dbReference>
<evidence type="ECO:0000256" key="3">
    <source>
        <dbReference type="ARBA" id="ARBA00016093"/>
    </source>
</evidence>
<dbReference type="PANTHER" id="PTHR15938:SF0">
    <property type="entry name" value="HOMOLOGOUS-PAIRING PROTEIN 2 HOMOLOG"/>
    <property type="match status" value="1"/>
</dbReference>
<sequence>MLAHFFKQYLRALHLDDQVEEGGLALELGNRSETKPLNSQNVADALQKYNLKKTAVQKALDTLSDNGQISFKEYGKQKIYLARQDKFKIPNKEELDQMKEDIRNLQDALGIQKKAITEVEAEIKALQSNLTLEEIRTKEAELLSEVDEMGSKLSKLLSGVVLVKPEDKKLIEGTYIEKINHWKRRKRMFKELWDAITENSPKDLKEFKEELGLEYDEDIGVSFQMYGELDNHSKKRKIAR</sequence>
<dbReference type="GO" id="GO:0120231">
    <property type="term" value="C:DNA recombinase auxiliary factor complex"/>
    <property type="evidence" value="ECO:0007669"/>
    <property type="project" value="TreeGrafter"/>
</dbReference>
<dbReference type="InterPro" id="IPR036388">
    <property type="entry name" value="WH-like_DNA-bd_sf"/>
</dbReference>
<evidence type="ECO:0000259" key="10">
    <source>
        <dbReference type="Pfam" id="PF18517"/>
    </source>
</evidence>
<dbReference type="GO" id="GO:0000709">
    <property type="term" value="P:meiotic joint molecule formation"/>
    <property type="evidence" value="ECO:0007669"/>
    <property type="project" value="TreeGrafter"/>
</dbReference>
<evidence type="ECO:0000256" key="8">
    <source>
        <dbReference type="SAM" id="Coils"/>
    </source>
</evidence>
<evidence type="ECO:0000259" key="9">
    <source>
        <dbReference type="Pfam" id="PF07106"/>
    </source>
</evidence>
<keyword evidence="12" id="KW-1185">Reference proteome</keyword>
<dbReference type="Proteomes" id="UP000734854">
    <property type="component" value="Unassembled WGS sequence"/>
</dbReference>
<feature type="domain" description="Leucine zipper with capping helix" evidence="10">
    <location>
        <begin position="163"/>
        <end position="219"/>
    </location>
</feature>
<keyword evidence="6" id="KW-0539">Nucleus</keyword>
<feature type="domain" description="Homologous-pairing protein 2 winged helix" evidence="9">
    <location>
        <begin position="33"/>
        <end position="82"/>
    </location>
</feature>
<dbReference type="InterPro" id="IPR040661">
    <property type="entry name" value="LZ3wCH"/>
</dbReference>
<name>A0A8J5L5T6_ZINOF</name>
<keyword evidence="5" id="KW-0233">DNA recombination</keyword>
<feature type="coiled-coil region" evidence="8">
    <location>
        <begin position="95"/>
        <end position="136"/>
    </location>
</feature>
<dbReference type="EMBL" id="JACMSC010000009">
    <property type="protein sequence ID" value="KAG6506585.1"/>
    <property type="molecule type" value="Genomic_DNA"/>
</dbReference>
<dbReference type="AlphaFoldDB" id="A0A8J5L5T6"/>
<accession>A0A8J5L5T6</accession>
<proteinExistence type="inferred from homology"/>
<keyword evidence="4 8" id="KW-0175">Coiled coil</keyword>
<dbReference type="Pfam" id="PF18517">
    <property type="entry name" value="LZ3wCH"/>
    <property type="match status" value="1"/>
</dbReference>
<protein>
    <recommendedName>
        <fullName evidence="3">Homologous-pairing protein 2 homolog</fullName>
    </recommendedName>
</protein>
<dbReference type="GO" id="GO:0003690">
    <property type="term" value="F:double-stranded DNA binding"/>
    <property type="evidence" value="ECO:0007669"/>
    <property type="project" value="TreeGrafter"/>
</dbReference>
<dbReference type="GO" id="GO:0120230">
    <property type="term" value="F:recombinase activator activity"/>
    <property type="evidence" value="ECO:0007669"/>
    <property type="project" value="TreeGrafter"/>
</dbReference>
<evidence type="ECO:0000256" key="6">
    <source>
        <dbReference type="ARBA" id="ARBA00023242"/>
    </source>
</evidence>
<evidence type="ECO:0000256" key="4">
    <source>
        <dbReference type="ARBA" id="ARBA00023054"/>
    </source>
</evidence>
<dbReference type="GO" id="GO:0010774">
    <property type="term" value="P:meiotic strand invasion involved in reciprocal meiotic recombination"/>
    <property type="evidence" value="ECO:0007669"/>
    <property type="project" value="TreeGrafter"/>
</dbReference>